<gene>
    <name evidence="1" type="ORF">CYCCA115_LOCUS9048</name>
    <name evidence="2" type="ORF">CYCCA115_LOCUS9052</name>
    <name evidence="3" type="ORF">CYCCA115_LOCUS9056</name>
    <name evidence="4" type="ORF">CYCCA115_LOCUS9060</name>
    <name evidence="5" type="ORF">CYCCA115_LOCUS9064</name>
</gene>
<name>A0AAD2CZW1_9STRA</name>
<evidence type="ECO:0000313" key="2">
    <source>
        <dbReference type="EMBL" id="CAJ1944783.1"/>
    </source>
</evidence>
<evidence type="ECO:0000313" key="4">
    <source>
        <dbReference type="EMBL" id="CAJ1944799.1"/>
    </source>
</evidence>
<organism evidence="3 6">
    <name type="scientific">Cylindrotheca closterium</name>
    <dbReference type="NCBI Taxonomy" id="2856"/>
    <lineage>
        <taxon>Eukaryota</taxon>
        <taxon>Sar</taxon>
        <taxon>Stramenopiles</taxon>
        <taxon>Ochrophyta</taxon>
        <taxon>Bacillariophyta</taxon>
        <taxon>Bacillariophyceae</taxon>
        <taxon>Bacillariophycidae</taxon>
        <taxon>Bacillariales</taxon>
        <taxon>Bacillariaceae</taxon>
        <taxon>Cylindrotheca</taxon>
    </lineage>
</organism>
<dbReference type="EMBL" id="CAKOGP040001247">
    <property type="protein sequence ID" value="CAJ1944799.1"/>
    <property type="molecule type" value="Genomic_DNA"/>
</dbReference>
<evidence type="ECO:0000313" key="1">
    <source>
        <dbReference type="EMBL" id="CAJ1944775.1"/>
    </source>
</evidence>
<reference evidence="3" key="1">
    <citation type="submission" date="2023-08" db="EMBL/GenBank/DDBJ databases">
        <authorList>
            <person name="Audoor S."/>
            <person name="Bilcke G."/>
        </authorList>
    </citation>
    <scope>NUCLEOTIDE SEQUENCE</scope>
</reference>
<comment type="caution">
    <text evidence="3">The sequence shown here is derived from an EMBL/GenBank/DDBJ whole genome shotgun (WGS) entry which is preliminary data.</text>
</comment>
<keyword evidence="6" id="KW-1185">Reference proteome</keyword>
<evidence type="ECO:0000313" key="3">
    <source>
        <dbReference type="EMBL" id="CAJ1944791.1"/>
    </source>
</evidence>
<proteinExistence type="predicted"/>
<dbReference type="EMBL" id="CAKOGP040001247">
    <property type="protein sequence ID" value="CAJ1944791.1"/>
    <property type="molecule type" value="Genomic_DNA"/>
</dbReference>
<evidence type="ECO:0000313" key="5">
    <source>
        <dbReference type="EMBL" id="CAJ1944807.1"/>
    </source>
</evidence>
<evidence type="ECO:0000313" key="6">
    <source>
        <dbReference type="Proteomes" id="UP001295423"/>
    </source>
</evidence>
<dbReference type="EMBL" id="CAKOGP040001247">
    <property type="protein sequence ID" value="CAJ1944807.1"/>
    <property type="molecule type" value="Genomic_DNA"/>
</dbReference>
<dbReference type="EMBL" id="CAKOGP040001247">
    <property type="protein sequence ID" value="CAJ1944775.1"/>
    <property type="molecule type" value="Genomic_DNA"/>
</dbReference>
<dbReference type="AlphaFoldDB" id="A0AAD2CZW1"/>
<dbReference type="Proteomes" id="UP001295423">
    <property type="component" value="Unassembled WGS sequence"/>
</dbReference>
<dbReference type="EMBL" id="CAKOGP040001247">
    <property type="protein sequence ID" value="CAJ1944783.1"/>
    <property type="molecule type" value="Genomic_DNA"/>
</dbReference>
<sequence length="114" mass="12464">MHGNAGGQIRWYGLLEGSEVHKAVFLDEKGEEMDGWAHVEEGCKAVLTMRRIDGKKNRGWEFGGCPGLAVAFGHGWGRRTTLDGDFKELSKFFLLCVSELVVLGIGRQGGPVVC</sequence>
<protein>
    <submittedName>
        <fullName evidence="3">Uncharacterized protein</fullName>
    </submittedName>
</protein>
<accession>A0AAD2CZW1</accession>